<sequence length="43" mass="5249">MCQMLQIKRFNRSPLLKKFYVIKQYLKGILDEDYVPVQNIFLN</sequence>
<dbReference type="EMBL" id="CR543861">
    <property type="protein sequence ID" value="CAG68775.1"/>
    <property type="molecule type" value="Genomic_DNA"/>
</dbReference>
<dbReference type="KEGG" id="aci:ACIAD1949"/>
<gene>
    <name evidence="1" type="ordered locus">ACIAD1949</name>
</gene>
<accession>Q6FAY8</accession>
<dbReference type="Proteomes" id="UP000000430">
    <property type="component" value="Chromosome"/>
</dbReference>
<evidence type="ECO:0000313" key="1">
    <source>
        <dbReference type="EMBL" id="CAG68775.1"/>
    </source>
</evidence>
<organism evidence="1 2">
    <name type="scientific">Acinetobacter baylyi (strain ATCC 33305 / BD413 / ADP1)</name>
    <dbReference type="NCBI Taxonomy" id="62977"/>
    <lineage>
        <taxon>Bacteria</taxon>
        <taxon>Pseudomonadati</taxon>
        <taxon>Pseudomonadota</taxon>
        <taxon>Gammaproteobacteria</taxon>
        <taxon>Moraxellales</taxon>
        <taxon>Moraxellaceae</taxon>
        <taxon>Acinetobacter</taxon>
    </lineage>
</organism>
<proteinExistence type="predicted"/>
<dbReference type="HOGENOM" id="CLU_3228163_0_0_6"/>
<reference evidence="1 2" key="1">
    <citation type="journal article" date="2004" name="Nucleic Acids Res.">
        <title>Unique features revealed by the genome sequence of Acinetobacter sp. ADP1, a versatile and naturally transformation competent bacterium.</title>
        <authorList>
            <person name="Barbe V."/>
            <person name="Vallenet D."/>
            <person name="Fonknechten N."/>
            <person name="Kreimeyer A."/>
            <person name="Oztas S."/>
            <person name="Labarre L."/>
            <person name="Cruveiller S."/>
            <person name="Robert C."/>
            <person name="Duprat S."/>
            <person name="Wincker P."/>
            <person name="Ornston L.N."/>
            <person name="Weissenbach J."/>
            <person name="Marliere P."/>
            <person name="Cohen G.N."/>
            <person name="Medigue C."/>
        </authorList>
    </citation>
    <scope>NUCLEOTIDE SEQUENCE [LARGE SCALE GENOMIC DNA]</scope>
    <source>
        <strain evidence="2">ATCC 33305 / BD413 / ADP1</strain>
    </source>
</reference>
<name>Q6FAY8_ACIAD</name>
<dbReference type="AlphaFoldDB" id="Q6FAY8"/>
<protein>
    <submittedName>
        <fullName evidence="1">Uncharacterized protein</fullName>
    </submittedName>
</protein>
<evidence type="ECO:0000313" key="2">
    <source>
        <dbReference type="Proteomes" id="UP000000430"/>
    </source>
</evidence>